<accession>A0A0D9NN41</accession>
<evidence type="ECO:0000259" key="5">
    <source>
        <dbReference type="PROSITE" id="PS50011"/>
    </source>
</evidence>
<evidence type="ECO:0000313" key="7">
    <source>
        <dbReference type="Proteomes" id="UP000054544"/>
    </source>
</evidence>
<dbReference type="EMBL" id="KE384749">
    <property type="protein sequence ID" value="KJK75502.1"/>
    <property type="molecule type" value="Genomic_DNA"/>
</dbReference>
<dbReference type="Proteomes" id="UP000054544">
    <property type="component" value="Unassembled WGS sequence"/>
</dbReference>
<dbReference type="PROSITE" id="PS00107">
    <property type="entry name" value="PROTEIN_KINASE_ATP"/>
    <property type="match status" value="1"/>
</dbReference>
<feature type="domain" description="Protein kinase" evidence="5">
    <location>
        <begin position="228"/>
        <end position="501"/>
    </location>
</feature>
<organism evidence="6 7">
    <name type="scientific">Metarhizium anisopliae BRIP 53293</name>
    <dbReference type="NCBI Taxonomy" id="1291518"/>
    <lineage>
        <taxon>Eukaryota</taxon>
        <taxon>Fungi</taxon>
        <taxon>Dikarya</taxon>
        <taxon>Ascomycota</taxon>
        <taxon>Pezizomycotina</taxon>
        <taxon>Sordariomycetes</taxon>
        <taxon>Hypocreomycetidae</taxon>
        <taxon>Hypocreales</taxon>
        <taxon>Clavicipitaceae</taxon>
        <taxon>Metarhizium</taxon>
    </lineage>
</organism>
<dbReference type="SUPFAM" id="SSF49879">
    <property type="entry name" value="SMAD/FHA domain"/>
    <property type="match status" value="1"/>
</dbReference>
<comment type="similarity">
    <text evidence="1">Belongs to the protein kinase superfamily. CAMK Ser/Thr protein kinase family. CHEK2 subfamily.</text>
</comment>
<dbReference type="InterPro" id="IPR000719">
    <property type="entry name" value="Prot_kinase_dom"/>
</dbReference>
<evidence type="ECO:0000256" key="2">
    <source>
        <dbReference type="PROSITE-ProRule" id="PRU10141"/>
    </source>
</evidence>
<dbReference type="AlphaFoldDB" id="A0A0D9NN41"/>
<dbReference type="InterPro" id="IPR011009">
    <property type="entry name" value="Kinase-like_dom_sf"/>
</dbReference>
<protein>
    <recommendedName>
        <fullName evidence="8">Protein kinase domain-containing protein</fullName>
    </recommendedName>
</protein>
<feature type="binding site" evidence="2">
    <location>
        <position position="257"/>
    </location>
    <ligand>
        <name>ATP</name>
        <dbReference type="ChEBI" id="CHEBI:30616"/>
    </ligand>
</feature>
<dbReference type="SUPFAM" id="SSF56112">
    <property type="entry name" value="Protein kinase-like (PK-like)"/>
    <property type="match status" value="1"/>
</dbReference>
<dbReference type="Pfam" id="PF00069">
    <property type="entry name" value="Pkinase"/>
    <property type="match status" value="1"/>
</dbReference>
<dbReference type="GO" id="GO:0004672">
    <property type="term" value="F:protein kinase activity"/>
    <property type="evidence" value="ECO:0007669"/>
    <property type="project" value="InterPro"/>
</dbReference>
<feature type="region of interest" description="Disordered" evidence="3">
    <location>
        <begin position="536"/>
        <end position="614"/>
    </location>
</feature>
<evidence type="ECO:0008006" key="8">
    <source>
        <dbReference type="Google" id="ProtNLM"/>
    </source>
</evidence>
<dbReference type="Gene3D" id="1.10.510.10">
    <property type="entry name" value="Transferase(Phosphotransferase) domain 1"/>
    <property type="match status" value="1"/>
</dbReference>
<dbReference type="InterPro" id="IPR017441">
    <property type="entry name" value="Protein_kinase_ATP_BS"/>
</dbReference>
<keyword evidence="7" id="KW-1185">Reference proteome</keyword>
<reference evidence="7" key="1">
    <citation type="journal article" date="2014" name="BMC Genomics">
        <title>The genome sequence of the biocontrol fungus Metarhizium anisopliae and comparative genomics of Metarhizium species.</title>
        <authorList>
            <person name="Pattemore J.A."/>
            <person name="Hane J.K."/>
            <person name="Williams A.H."/>
            <person name="Wilson B.A."/>
            <person name="Stodart B.J."/>
            <person name="Ash G.J."/>
        </authorList>
    </citation>
    <scope>NUCLEOTIDE SEQUENCE [LARGE SCALE GENOMIC DNA]</scope>
    <source>
        <strain evidence="7">BRIP 53293</strain>
    </source>
</reference>
<keyword evidence="2" id="KW-0547">Nucleotide-binding</keyword>
<dbReference type="Pfam" id="PF00498">
    <property type="entry name" value="FHA"/>
    <property type="match status" value="1"/>
</dbReference>
<feature type="compositionally biased region" description="Basic and acidic residues" evidence="3">
    <location>
        <begin position="44"/>
        <end position="53"/>
    </location>
</feature>
<dbReference type="PROSITE" id="PS50011">
    <property type="entry name" value="PROTEIN_KINASE_DOM"/>
    <property type="match status" value="1"/>
</dbReference>
<dbReference type="InterPro" id="IPR008984">
    <property type="entry name" value="SMAD_FHA_dom_sf"/>
</dbReference>
<dbReference type="PROSITE" id="PS50006">
    <property type="entry name" value="FHA_DOMAIN"/>
    <property type="match status" value="1"/>
</dbReference>
<dbReference type="OrthoDB" id="4961348at2759"/>
<feature type="region of interest" description="Disordered" evidence="3">
    <location>
        <begin position="31"/>
        <end position="62"/>
    </location>
</feature>
<evidence type="ECO:0000259" key="4">
    <source>
        <dbReference type="PROSITE" id="PS50006"/>
    </source>
</evidence>
<dbReference type="STRING" id="1291518.A0A0D9NN41"/>
<dbReference type="InterPro" id="IPR000253">
    <property type="entry name" value="FHA_dom"/>
</dbReference>
<keyword evidence="2" id="KW-0067">ATP-binding</keyword>
<dbReference type="PANTHER" id="PTHR24347">
    <property type="entry name" value="SERINE/THREONINE-PROTEIN KINASE"/>
    <property type="match status" value="1"/>
</dbReference>
<name>A0A0D9NN41_METAN</name>
<evidence type="ECO:0000256" key="1">
    <source>
        <dbReference type="ARBA" id="ARBA00005575"/>
    </source>
</evidence>
<gene>
    <name evidence="6" type="ORF">H634G_08865</name>
</gene>
<sequence length="641" mass="71504">MDVKDLIARVYPVSDTHGCAKETITTSQYCVPPPLSDGQPKEVQCGREDREATEPPEEVDATASEYDGRPFIEIRFSKIPRSSHGVVFGCNRKSDVVLPNLPCLSHFHFSLTFDERRQFIVKDLGSLIGTEVTYDTKGTGTRRNFTWIIGGNEKAHQQGKIIIKIHKTVQFEIVAFEHDIDSKSYIDKVERFCQGSATAEGLLDGLNIPLRPDTQFATGAHTPGEGPIYLREMVGQGGFGVVTYYWDVSTGHEIVVKRPRDDMVRMFLRKGVNSAKTEAALADARGKWRREANNMKNLIHPNIVRLLRVIDDPYPQLVLEYIPGGPLSQLENITISESMLVLTQCLSALTLMHENQLAHRDISPNNILVKSLEPFVVVLADFGLSKDVAELRSQCGTGRFIAPEIFEDSSDRRYSAAVDIWSLGVVMCEMLGILPAYRKHRDNLPKNVLGSSWCSIVVGSLEELYHRRPDSLKRFLLGSMLVLSPERRCSAQGCYERVKELPRRIVGEEACDRIKDVLWREAAVVYSSNIDTNEQSTVPLGDVGDVNDDGRSTDTMISIDPSSRDDGARRKFAAAQPPSRQSEARSSLKRPTTKMASQNPKLKRRGRASISQSGFLDAQVDQEAAEAEALLQIFPSSPRRS</sequence>
<evidence type="ECO:0000313" key="6">
    <source>
        <dbReference type="EMBL" id="KJK75502.1"/>
    </source>
</evidence>
<dbReference type="GO" id="GO:0005524">
    <property type="term" value="F:ATP binding"/>
    <property type="evidence" value="ECO:0007669"/>
    <property type="project" value="UniProtKB-UniRule"/>
</dbReference>
<feature type="domain" description="FHA" evidence="4">
    <location>
        <begin position="86"/>
        <end position="133"/>
    </location>
</feature>
<evidence type="ECO:0000256" key="3">
    <source>
        <dbReference type="SAM" id="MobiDB-lite"/>
    </source>
</evidence>
<proteinExistence type="inferred from homology"/>
<dbReference type="Gene3D" id="2.60.200.20">
    <property type="match status" value="1"/>
</dbReference>